<accession>A0A759GY08</accession>
<sequence>MNNYMIDDTYFEKRYKIMLKHYLAKLIWFALYRTNDQLSKSTVKLFNEILAKISAENNSNMTCASLQQWSKIANEIMANIKHEGINNFLQWKCITETMGEENSSFLYKEYDYLRTNKIWRKIKGKISYPKVGNPLPFLGNIKIHGATVHHSYCLVKFLDKTKISLDSFDNIFEFGGGYGNICKIIHEIGFKGSYHIFDFEIMNMIQKYFLNSHLINKVSFYHEPARWKSALNKIPPDKKNLLIATWSISESPLTARTTTHENMHSFNYFLIGFQEKFGEVNNVNYFNNIKNHHSNIRWIDENMPLLPKHHLLIGF</sequence>
<protein>
    <recommendedName>
        <fullName evidence="3">Sugar O-methyltransferase</fullName>
    </recommendedName>
</protein>
<dbReference type="EMBL" id="DAAXOF010000003">
    <property type="protein sequence ID" value="HAG1880145.1"/>
    <property type="molecule type" value="Genomic_DNA"/>
</dbReference>
<reference evidence="1" key="2">
    <citation type="submission" date="2020-02" db="EMBL/GenBank/DDBJ databases">
        <authorList>
            <consortium name="NCBI Pathogen Detection Project"/>
        </authorList>
    </citation>
    <scope>NUCLEOTIDE SEQUENCE</scope>
    <source>
        <strain evidence="2">MA.CK_98/00010293</strain>
        <strain evidence="1">MA.CK_98/00011463</strain>
    </source>
</reference>
<reference evidence="1" key="1">
    <citation type="journal article" date="2018" name="Genome Biol.">
        <title>SKESA: strategic k-mer extension for scrupulous assemblies.</title>
        <authorList>
            <person name="Souvorov A."/>
            <person name="Agarwala R."/>
            <person name="Lipman D.J."/>
        </authorList>
    </citation>
    <scope>NUCLEOTIDE SEQUENCE</scope>
    <source>
        <strain evidence="2">MA.CK_98/00010293</strain>
        <strain evidence="1">MA.CK_98/00011463</strain>
    </source>
</reference>
<evidence type="ECO:0000313" key="1">
    <source>
        <dbReference type="EMBL" id="HAG1880145.1"/>
    </source>
</evidence>
<organism evidence="1">
    <name type="scientific">Salmonella enterica</name>
    <name type="common">Salmonella choleraesuis</name>
    <dbReference type="NCBI Taxonomy" id="28901"/>
    <lineage>
        <taxon>Bacteria</taxon>
        <taxon>Pseudomonadati</taxon>
        <taxon>Pseudomonadota</taxon>
        <taxon>Gammaproteobacteria</taxon>
        <taxon>Enterobacterales</taxon>
        <taxon>Enterobacteriaceae</taxon>
        <taxon>Salmonella</taxon>
    </lineage>
</organism>
<proteinExistence type="predicted"/>
<evidence type="ECO:0008006" key="3">
    <source>
        <dbReference type="Google" id="ProtNLM"/>
    </source>
</evidence>
<dbReference type="AlphaFoldDB" id="A0A759GY08"/>
<gene>
    <name evidence="2" type="ORF">G8O64_001863</name>
    <name evidence="1" type="ORF">G8V93_001578</name>
</gene>
<evidence type="ECO:0000313" key="2">
    <source>
        <dbReference type="EMBL" id="HAG5356289.1"/>
    </source>
</evidence>
<name>A0A759GY08_SALER</name>
<dbReference type="EMBL" id="DAAYQT010000004">
    <property type="protein sequence ID" value="HAG5356289.1"/>
    <property type="molecule type" value="Genomic_DNA"/>
</dbReference>
<comment type="caution">
    <text evidence="1">The sequence shown here is derived from an EMBL/GenBank/DDBJ whole genome shotgun (WGS) entry which is preliminary data.</text>
</comment>